<evidence type="ECO:0000256" key="3">
    <source>
        <dbReference type="ARBA" id="ARBA00022475"/>
    </source>
</evidence>
<feature type="transmembrane region" description="Helical" evidence="9">
    <location>
        <begin position="259"/>
        <end position="281"/>
    </location>
</feature>
<organism evidence="11 12">
    <name type="scientific">Thorsellia anophelis DSM 18579</name>
    <dbReference type="NCBI Taxonomy" id="1123402"/>
    <lineage>
        <taxon>Bacteria</taxon>
        <taxon>Pseudomonadati</taxon>
        <taxon>Pseudomonadota</taxon>
        <taxon>Gammaproteobacteria</taxon>
        <taxon>Enterobacterales</taxon>
        <taxon>Thorselliaceae</taxon>
        <taxon>Thorsellia</taxon>
    </lineage>
</organism>
<dbReference type="SUPFAM" id="SSF161098">
    <property type="entry name" value="MetI-like"/>
    <property type="match status" value="1"/>
</dbReference>
<evidence type="ECO:0000256" key="8">
    <source>
        <dbReference type="ARBA" id="ARBA00024202"/>
    </source>
</evidence>
<dbReference type="Pfam" id="PF00528">
    <property type="entry name" value="BPD_transp_1"/>
    <property type="match status" value="1"/>
</dbReference>
<evidence type="ECO:0000256" key="7">
    <source>
        <dbReference type="ARBA" id="ARBA00023136"/>
    </source>
</evidence>
<keyword evidence="7 9" id="KW-0472">Membrane</keyword>
<dbReference type="Proteomes" id="UP000242642">
    <property type="component" value="Unassembled WGS sequence"/>
</dbReference>
<dbReference type="InterPro" id="IPR025966">
    <property type="entry name" value="OppC_N"/>
</dbReference>
<keyword evidence="4" id="KW-0997">Cell inner membrane</keyword>
<evidence type="ECO:0000256" key="5">
    <source>
        <dbReference type="ARBA" id="ARBA00022692"/>
    </source>
</evidence>
<feature type="domain" description="ABC transmembrane type-1" evidence="10">
    <location>
        <begin position="93"/>
        <end position="282"/>
    </location>
</feature>
<evidence type="ECO:0000256" key="9">
    <source>
        <dbReference type="RuleBase" id="RU363032"/>
    </source>
</evidence>
<reference evidence="12" key="1">
    <citation type="submission" date="2016-10" db="EMBL/GenBank/DDBJ databases">
        <authorList>
            <person name="Varghese N."/>
            <person name="Submissions S."/>
        </authorList>
    </citation>
    <scope>NUCLEOTIDE SEQUENCE [LARGE SCALE GENOMIC DNA]</scope>
    <source>
        <strain evidence="12">DSM 18579</strain>
    </source>
</reference>
<evidence type="ECO:0000256" key="4">
    <source>
        <dbReference type="ARBA" id="ARBA00022519"/>
    </source>
</evidence>
<dbReference type="EMBL" id="FOHV01000029">
    <property type="protein sequence ID" value="SET46678.1"/>
    <property type="molecule type" value="Genomic_DNA"/>
</dbReference>
<comment type="subcellular location">
    <subcellularLocation>
        <location evidence="1">Cell inner membrane</location>
        <topology evidence="1">Multi-pass membrane protein</topology>
    </subcellularLocation>
    <subcellularLocation>
        <location evidence="9">Cell membrane</location>
        <topology evidence="9">Multi-pass membrane protein</topology>
    </subcellularLocation>
</comment>
<protein>
    <submittedName>
        <fullName evidence="11">Cationic peptide transport system permease protein</fullName>
    </submittedName>
</protein>
<dbReference type="AlphaFoldDB" id="A0A1I0EN38"/>
<dbReference type="STRING" id="1123402.SAMN02583745_02449"/>
<dbReference type="PANTHER" id="PTHR43386">
    <property type="entry name" value="OLIGOPEPTIDE TRANSPORT SYSTEM PERMEASE PROTEIN APPC"/>
    <property type="match status" value="1"/>
</dbReference>
<proteinExistence type="inferred from homology"/>
<dbReference type="OrthoDB" id="9805884at2"/>
<feature type="transmembrane region" description="Helical" evidence="9">
    <location>
        <begin position="132"/>
        <end position="151"/>
    </location>
</feature>
<dbReference type="InterPro" id="IPR035906">
    <property type="entry name" value="MetI-like_sf"/>
</dbReference>
<evidence type="ECO:0000256" key="6">
    <source>
        <dbReference type="ARBA" id="ARBA00022989"/>
    </source>
</evidence>
<keyword evidence="3" id="KW-1003">Cell membrane</keyword>
<dbReference type="GO" id="GO:0055085">
    <property type="term" value="P:transmembrane transport"/>
    <property type="evidence" value="ECO:0007669"/>
    <property type="project" value="InterPro"/>
</dbReference>
<feature type="transmembrane region" description="Helical" evidence="9">
    <location>
        <begin position="25"/>
        <end position="47"/>
    </location>
</feature>
<dbReference type="InterPro" id="IPR000515">
    <property type="entry name" value="MetI-like"/>
</dbReference>
<evidence type="ECO:0000259" key="10">
    <source>
        <dbReference type="PROSITE" id="PS50928"/>
    </source>
</evidence>
<name>A0A1I0EN38_9GAMM</name>
<dbReference type="Gene3D" id="1.10.3720.10">
    <property type="entry name" value="MetI-like"/>
    <property type="match status" value="1"/>
</dbReference>
<dbReference type="CDD" id="cd06261">
    <property type="entry name" value="TM_PBP2"/>
    <property type="match status" value="1"/>
</dbReference>
<evidence type="ECO:0000313" key="12">
    <source>
        <dbReference type="Proteomes" id="UP000242642"/>
    </source>
</evidence>
<gene>
    <name evidence="11" type="ORF">SAMN02583745_02449</name>
</gene>
<dbReference type="PROSITE" id="PS50928">
    <property type="entry name" value="ABC_TM1"/>
    <property type="match status" value="1"/>
</dbReference>
<keyword evidence="2 9" id="KW-0813">Transport</keyword>
<evidence type="ECO:0000256" key="2">
    <source>
        <dbReference type="ARBA" id="ARBA00022448"/>
    </source>
</evidence>
<evidence type="ECO:0000256" key="1">
    <source>
        <dbReference type="ARBA" id="ARBA00004429"/>
    </source>
</evidence>
<keyword evidence="12" id="KW-1185">Reference proteome</keyword>
<evidence type="ECO:0000313" key="11">
    <source>
        <dbReference type="EMBL" id="SET46678.1"/>
    </source>
</evidence>
<dbReference type="PANTHER" id="PTHR43386:SF5">
    <property type="entry name" value="PUTRESCINE EXPORT SYSTEM PERMEASE PROTEIN SAPC"/>
    <property type="match status" value="1"/>
</dbReference>
<dbReference type="InterPro" id="IPR050366">
    <property type="entry name" value="BP-dependent_transpt_permease"/>
</dbReference>
<keyword evidence="6 9" id="KW-1133">Transmembrane helix</keyword>
<keyword evidence="5 9" id="KW-0812">Transmembrane</keyword>
<dbReference type="GO" id="GO:0005886">
    <property type="term" value="C:plasma membrane"/>
    <property type="evidence" value="ECO:0007669"/>
    <property type="project" value="UniProtKB-SubCell"/>
</dbReference>
<sequence>MDSIYHEKITYSRWRNTWHAFQKDLLCKVGAYIVLGLIILTFIGEFIKPYPINEQFLDYTLMPPIWAQSADLRFVLGTDDLGRDILSRIIAGVPATFGSGLLVALIVFLIGISLSLFIALGHHVRALIINHILDILLSIPSLLLAIILIAFMEASLLNASIAVALALLPRLTVTLYGAISDELDKEYVSVLRLDGANLAFIVRKIIIPNISPLLVNEFTRTFSLAILDISALGFLDLGAQLPSSEWGTMIGNSLESIFIAPWTVMLPGLAIFITVLSINLFGFGVSRAIIKGVS</sequence>
<dbReference type="Pfam" id="PF12911">
    <property type="entry name" value="OppC_N"/>
    <property type="match status" value="1"/>
</dbReference>
<feature type="transmembrane region" description="Helical" evidence="9">
    <location>
        <begin position="101"/>
        <end position="120"/>
    </location>
</feature>
<accession>A0A1I0EN38</accession>
<dbReference type="RefSeq" id="WP_093321582.1">
    <property type="nucleotide sequence ID" value="NZ_FOHV01000029.1"/>
</dbReference>
<comment type="similarity">
    <text evidence="8">Belongs to the binding-protein-dependent transport system permease family. OppBC subfamily.</text>
</comment>